<protein>
    <submittedName>
        <fullName evidence="4">Capsular polysaccharide biosynthesis</fullName>
    </submittedName>
</protein>
<evidence type="ECO:0000313" key="4">
    <source>
        <dbReference type="EMBL" id="ASV77000.1"/>
    </source>
</evidence>
<keyword evidence="1" id="KW-0732">Signal</keyword>
<dbReference type="Gene3D" id="3.10.560.10">
    <property type="entry name" value="Outer membrane lipoprotein wza domain like"/>
    <property type="match status" value="1"/>
</dbReference>
<keyword evidence="5" id="KW-1185">Reference proteome</keyword>
<dbReference type="AlphaFoldDB" id="A0A286RM18"/>
<sequence>MVSEEEWPKLQSPPDDRLENSEKFPPSFWKTLPIIPTATTTAELPRMTVLSKRFRLASPHEGPMRTMKHRCHNAPQYPRQLKYPGLTGRTVLWLALCSCLGLLSSPGCRTMDFYDRGLEQRAAQPELEPPRELAKVSLPAYRLEPPDVVQIEVPKMVPLPPYRLEVYDVLQIDVIGTLIDQPISGYYMVEAEGTVNLGPAYGSVRVVGMTVAEARWAIEAHLRQILRAPEVSVQLARASGLQPISGVYLVSPDGTINLRQYGAVYVAGLTIPEAREAIRRHLSQFLDSPEVSLEVLAYNSKVYYVITEGPGEDDSVIRLPCTGNETVLDAIAQVGGISQVSSKRIWIARPSPAGTGCEQILPVDWNAITRGGNTATNYQILPGDRIFIAHDDMIAFSTWIDKMVSPVERLFGFTGLGASTVRSLQTMGRGYNRTRSGF</sequence>
<dbReference type="GO" id="GO:0015159">
    <property type="term" value="F:polysaccharide transmembrane transporter activity"/>
    <property type="evidence" value="ECO:0007669"/>
    <property type="project" value="InterPro"/>
</dbReference>
<dbReference type="Proteomes" id="UP000215086">
    <property type="component" value="Chromosome"/>
</dbReference>
<feature type="domain" description="Polysaccharide export protein N-terminal" evidence="3">
    <location>
        <begin position="160"/>
        <end position="235"/>
    </location>
</feature>
<evidence type="ECO:0000256" key="2">
    <source>
        <dbReference type="SAM" id="MobiDB-lite"/>
    </source>
</evidence>
<feature type="domain" description="Polysaccharide export protein N-terminal" evidence="3">
    <location>
        <begin position="247"/>
        <end position="295"/>
    </location>
</feature>
<reference evidence="4 5" key="1">
    <citation type="journal article" name="Front. Microbiol.">
        <title>Sugar Metabolism of the First Thermophilic Planctomycete Thermogutta terrifontis: Comparative Genomic and Transcriptomic Approaches.</title>
        <authorList>
            <person name="Elcheninov A.G."/>
            <person name="Menzel P."/>
            <person name="Gudbergsdottir S.R."/>
            <person name="Slesarev A.I."/>
            <person name="Kadnikov V.V."/>
            <person name="Krogh A."/>
            <person name="Bonch-Osmolovskaya E.A."/>
            <person name="Peng X."/>
            <person name="Kublanov I.V."/>
        </authorList>
    </citation>
    <scope>NUCLEOTIDE SEQUENCE [LARGE SCALE GENOMIC DNA]</scope>
    <source>
        <strain evidence="4 5">R1</strain>
    </source>
</reference>
<dbReference type="Gene3D" id="3.30.1950.10">
    <property type="entry name" value="wza like domain"/>
    <property type="match status" value="2"/>
</dbReference>
<organism evidence="4 5">
    <name type="scientific">Thermogutta terrifontis</name>
    <dbReference type="NCBI Taxonomy" id="1331910"/>
    <lineage>
        <taxon>Bacteria</taxon>
        <taxon>Pseudomonadati</taxon>
        <taxon>Planctomycetota</taxon>
        <taxon>Planctomycetia</taxon>
        <taxon>Pirellulales</taxon>
        <taxon>Thermoguttaceae</taxon>
        <taxon>Thermogutta</taxon>
    </lineage>
</organism>
<dbReference type="PANTHER" id="PTHR33619:SF3">
    <property type="entry name" value="POLYSACCHARIDE EXPORT PROTEIN GFCE-RELATED"/>
    <property type="match status" value="1"/>
</dbReference>
<evidence type="ECO:0000313" key="5">
    <source>
        <dbReference type="Proteomes" id="UP000215086"/>
    </source>
</evidence>
<name>A0A286RM18_9BACT</name>
<dbReference type="EMBL" id="CP018477">
    <property type="protein sequence ID" value="ASV77000.1"/>
    <property type="molecule type" value="Genomic_DNA"/>
</dbReference>
<gene>
    <name evidence="4" type="ORF">THTE_4399</name>
</gene>
<accession>A0A286RM18</accession>
<proteinExistence type="predicted"/>
<dbReference type="PANTHER" id="PTHR33619">
    <property type="entry name" value="POLYSACCHARIDE EXPORT PROTEIN GFCE-RELATED"/>
    <property type="match status" value="1"/>
</dbReference>
<dbReference type="Pfam" id="PF02563">
    <property type="entry name" value="Poly_export"/>
    <property type="match status" value="2"/>
</dbReference>
<dbReference type="InterPro" id="IPR003715">
    <property type="entry name" value="Poly_export_N"/>
</dbReference>
<evidence type="ECO:0000256" key="1">
    <source>
        <dbReference type="ARBA" id="ARBA00022729"/>
    </source>
</evidence>
<evidence type="ECO:0000259" key="3">
    <source>
        <dbReference type="Pfam" id="PF02563"/>
    </source>
</evidence>
<dbReference type="InterPro" id="IPR049712">
    <property type="entry name" value="Poly_export"/>
</dbReference>
<feature type="region of interest" description="Disordered" evidence="2">
    <location>
        <begin position="1"/>
        <end position="24"/>
    </location>
</feature>
<dbReference type="KEGG" id="ttf:THTE_4399"/>